<name>A0A9X2R5Z5_9BACT</name>
<reference evidence="5" key="1">
    <citation type="submission" date="2022-08" db="EMBL/GenBank/DDBJ databases">
        <title>Genomic Encyclopedia of Type Strains, Phase V (KMG-V): Genome sequencing to study the core and pangenomes of soil and plant-associated prokaryotes.</title>
        <authorList>
            <person name="Whitman W."/>
        </authorList>
    </citation>
    <scope>NUCLEOTIDE SEQUENCE</scope>
    <source>
        <strain evidence="5">SP2016B</strain>
        <strain evidence="6">SP3012</strain>
    </source>
</reference>
<keyword evidence="1" id="KW-0677">Repeat</keyword>
<dbReference type="InterPro" id="IPR019734">
    <property type="entry name" value="TPR_rpt"/>
</dbReference>
<evidence type="ECO:0000313" key="5">
    <source>
        <dbReference type="EMBL" id="MCS3864877.1"/>
    </source>
</evidence>
<feature type="signal peptide" evidence="4">
    <location>
        <begin position="1"/>
        <end position="33"/>
    </location>
</feature>
<comment type="caution">
    <text evidence="5">The sequence shown here is derived from an EMBL/GenBank/DDBJ whole genome shotgun (WGS) entry which is preliminary data.</text>
</comment>
<dbReference type="Proteomes" id="UP001155034">
    <property type="component" value="Unassembled WGS sequence"/>
</dbReference>
<dbReference type="PROSITE" id="PS50005">
    <property type="entry name" value="TPR"/>
    <property type="match status" value="1"/>
</dbReference>
<dbReference type="InterPro" id="IPR013105">
    <property type="entry name" value="TPR_2"/>
</dbReference>
<accession>A0A9X2R5Z5</accession>
<evidence type="ECO:0000313" key="7">
    <source>
        <dbReference type="Proteomes" id="UP001155034"/>
    </source>
</evidence>
<keyword evidence="2 3" id="KW-0802">TPR repeat</keyword>
<dbReference type="EMBL" id="JANUBF010000008">
    <property type="protein sequence ID" value="MCS4036434.1"/>
    <property type="molecule type" value="Genomic_DNA"/>
</dbReference>
<dbReference type="SUPFAM" id="SSF48452">
    <property type="entry name" value="TPR-like"/>
    <property type="match status" value="1"/>
</dbReference>
<evidence type="ECO:0000256" key="1">
    <source>
        <dbReference type="ARBA" id="ARBA00022737"/>
    </source>
</evidence>
<evidence type="ECO:0000256" key="4">
    <source>
        <dbReference type="SAM" id="SignalP"/>
    </source>
</evidence>
<dbReference type="InterPro" id="IPR011990">
    <property type="entry name" value="TPR-like_helical_dom_sf"/>
</dbReference>
<dbReference type="Pfam" id="PF07719">
    <property type="entry name" value="TPR_2"/>
    <property type="match status" value="1"/>
</dbReference>
<dbReference type="AlphaFoldDB" id="A0A9X2R5Z5"/>
<feature type="repeat" description="TPR" evidence="3">
    <location>
        <begin position="314"/>
        <end position="347"/>
    </location>
</feature>
<evidence type="ECO:0000256" key="2">
    <source>
        <dbReference type="ARBA" id="ARBA00022803"/>
    </source>
</evidence>
<gene>
    <name evidence="5" type="ORF">GGP82_001426</name>
    <name evidence="6" type="ORF">GGQ01_001495</name>
</gene>
<dbReference type="SMART" id="SM00028">
    <property type="entry name" value="TPR"/>
    <property type="match status" value="2"/>
</dbReference>
<evidence type="ECO:0000256" key="3">
    <source>
        <dbReference type="PROSITE-ProRule" id="PRU00339"/>
    </source>
</evidence>
<keyword evidence="4" id="KW-0732">Signal</keyword>
<proteinExistence type="predicted"/>
<dbReference type="EMBL" id="JANTYZ010000003">
    <property type="protein sequence ID" value="MCS3864877.1"/>
    <property type="molecule type" value="Genomic_DNA"/>
</dbReference>
<protein>
    <submittedName>
        <fullName evidence="5">Tetratricopeptide (TPR) repeat protein</fullName>
    </submittedName>
</protein>
<evidence type="ECO:0000313" key="6">
    <source>
        <dbReference type="EMBL" id="MCS4036434.1"/>
    </source>
</evidence>
<dbReference type="Proteomes" id="UP001155040">
    <property type="component" value="Unassembled WGS sequence"/>
</dbReference>
<dbReference type="Gene3D" id="1.25.40.10">
    <property type="entry name" value="Tetratricopeptide repeat domain"/>
    <property type="match status" value="2"/>
</dbReference>
<sequence length="451" mass="50997">MPQSAPLLRFQSLVVGALCAGLAFLVAVPPASAQDSEPSKREKLMHYSLYYENYKNDNFESARSDLLWILENAPGTPDGDDDNYRRVISLYEGLAEQATKEDVRKAYLDTAATYLASASENLEKHGLEYTPYKWERRRGRFLEKHQGSLPDGVEGLETPTAHYRRAFEMAPKELDPYYIQQVLQSHLENNDLQKALDFANTVESKRGDDEEVAGMISSVREDIFGKNPQAQIAYLEKQVEQSPDSTQLLTELFDAYNQQGNIKKASELSKRLIKMEPSAETVREIAQMRLEDGRPEAALRAYKRAEKQGAELKAEDHFNRGTAYQKMKQLAQARQAFQKAIDMKDSFGRAYIAIGDLYARAVNQCSGGEMARNDKAVYWAAVDKYRQAKEVDSSLSSVADSKIRTYRKVFPTKEDIFYREDWESGASFTIDYGCYSWIGESTSVRSAPSSG</sequence>
<feature type="chain" id="PRO_5040658314" evidence="4">
    <location>
        <begin position="34"/>
        <end position="451"/>
    </location>
</feature>
<organism evidence="5 7">
    <name type="scientific">Salinibacter ruber</name>
    <dbReference type="NCBI Taxonomy" id="146919"/>
    <lineage>
        <taxon>Bacteria</taxon>
        <taxon>Pseudomonadati</taxon>
        <taxon>Rhodothermota</taxon>
        <taxon>Rhodothermia</taxon>
        <taxon>Rhodothermales</taxon>
        <taxon>Salinibacteraceae</taxon>
        <taxon>Salinibacter</taxon>
    </lineage>
</organism>
<dbReference type="RefSeq" id="WP_103015789.1">
    <property type="nucleotide sequence ID" value="NZ_CALTSG010000002.1"/>
</dbReference>